<dbReference type="InParanoid" id="A0A1H8ZNJ9"/>
<keyword evidence="3" id="KW-1185">Reference proteome</keyword>
<dbReference type="RefSeq" id="WP_090165098.1">
    <property type="nucleotide sequence ID" value="NZ_FOFB01000001.1"/>
</dbReference>
<evidence type="ECO:0000256" key="1">
    <source>
        <dbReference type="SAM" id="Phobius"/>
    </source>
</evidence>
<keyword evidence="1" id="KW-0472">Membrane</keyword>
<dbReference type="Proteomes" id="UP000199021">
    <property type="component" value="Unassembled WGS sequence"/>
</dbReference>
<sequence>MSNFLYLFAVIFSVFALSFVLINIRHLITGNEFRGTCASNNPMLTNKIGNCEVCGKNPDEDCKMPDMPQVK</sequence>
<evidence type="ECO:0000313" key="3">
    <source>
        <dbReference type="Proteomes" id="UP000199021"/>
    </source>
</evidence>
<accession>A0A1H8ZNJ9</accession>
<dbReference type="EMBL" id="FOFB01000001">
    <property type="protein sequence ID" value="SEP65793.1"/>
    <property type="molecule type" value="Genomic_DNA"/>
</dbReference>
<keyword evidence="1" id="KW-1133">Transmembrane helix</keyword>
<evidence type="ECO:0000313" key="2">
    <source>
        <dbReference type="EMBL" id="SEP65793.1"/>
    </source>
</evidence>
<reference evidence="3" key="1">
    <citation type="submission" date="2016-10" db="EMBL/GenBank/DDBJ databases">
        <authorList>
            <person name="Varghese N."/>
            <person name="Submissions S."/>
        </authorList>
    </citation>
    <scope>NUCLEOTIDE SEQUENCE [LARGE SCALE GENOMIC DNA]</scope>
    <source>
        <strain evidence="3">DSM 24740</strain>
    </source>
</reference>
<organism evidence="2 3">
    <name type="scientific">Neolewinella agarilytica</name>
    <dbReference type="NCBI Taxonomy" id="478744"/>
    <lineage>
        <taxon>Bacteria</taxon>
        <taxon>Pseudomonadati</taxon>
        <taxon>Bacteroidota</taxon>
        <taxon>Saprospiria</taxon>
        <taxon>Saprospirales</taxon>
        <taxon>Lewinellaceae</taxon>
        <taxon>Neolewinella</taxon>
    </lineage>
</organism>
<keyword evidence="1" id="KW-0812">Transmembrane</keyword>
<dbReference type="AlphaFoldDB" id="A0A1H8ZNJ9"/>
<protein>
    <recommendedName>
        <fullName evidence="4">Membrane or secreted protein</fullName>
    </recommendedName>
</protein>
<proteinExistence type="predicted"/>
<name>A0A1H8ZNJ9_9BACT</name>
<dbReference type="OrthoDB" id="1452953at2"/>
<gene>
    <name evidence="2" type="ORF">SAMN05444359_101384</name>
</gene>
<evidence type="ECO:0008006" key="4">
    <source>
        <dbReference type="Google" id="ProtNLM"/>
    </source>
</evidence>
<feature type="transmembrane region" description="Helical" evidence="1">
    <location>
        <begin position="6"/>
        <end position="24"/>
    </location>
</feature>